<evidence type="ECO:0000256" key="1">
    <source>
        <dbReference type="SAM" id="MobiDB-lite"/>
    </source>
</evidence>
<evidence type="ECO:0000313" key="3">
    <source>
        <dbReference type="Proteomes" id="UP001317259"/>
    </source>
</evidence>
<dbReference type="EMBL" id="JAKRKC020000001">
    <property type="protein sequence ID" value="MCK2215735.1"/>
    <property type="molecule type" value="Genomic_DNA"/>
</dbReference>
<name>A0ABT0FTS0_9ACTN</name>
<proteinExistence type="predicted"/>
<dbReference type="Proteomes" id="UP001317259">
    <property type="component" value="Unassembled WGS sequence"/>
</dbReference>
<evidence type="ECO:0000313" key="2">
    <source>
        <dbReference type="EMBL" id="MCK2215735.1"/>
    </source>
</evidence>
<keyword evidence="3" id="KW-1185">Reference proteome</keyword>
<sequence length="137" mass="14472">MALAIPIMALIGLMLMQVLEETLLPSSPAPASGPRTLASVTPEASTPEASTPEPVVPEPVVPEAGSASLPHAQRRRPSHRTRRSPSPRPRHAGRRTLRHVLPQRVLPQHGRHESDAAQAPVATESPAPVAVAVESQG</sequence>
<accession>A0ABT0FTS0</accession>
<feature type="compositionally biased region" description="Basic residues" evidence="1">
    <location>
        <begin position="72"/>
        <end position="98"/>
    </location>
</feature>
<reference evidence="2 3" key="1">
    <citation type="submission" date="2022-04" db="EMBL/GenBank/DDBJ databases">
        <title>Genome draft of Actinomadura sp. ATCC 31491.</title>
        <authorList>
            <person name="Shi X."/>
            <person name="Du Y."/>
        </authorList>
    </citation>
    <scope>NUCLEOTIDE SEQUENCE [LARGE SCALE GENOMIC DNA]</scope>
    <source>
        <strain evidence="2 3">ATCC 31491</strain>
    </source>
</reference>
<feature type="region of interest" description="Disordered" evidence="1">
    <location>
        <begin position="26"/>
        <end position="137"/>
    </location>
</feature>
<feature type="compositionally biased region" description="Polar residues" evidence="1">
    <location>
        <begin position="38"/>
        <end position="49"/>
    </location>
</feature>
<comment type="caution">
    <text evidence="2">The sequence shown here is derived from an EMBL/GenBank/DDBJ whole genome shotgun (WGS) entry which is preliminary data.</text>
</comment>
<organism evidence="2 3">
    <name type="scientific">Actinomadura luzonensis</name>
    <dbReference type="NCBI Taxonomy" id="2805427"/>
    <lineage>
        <taxon>Bacteria</taxon>
        <taxon>Bacillati</taxon>
        <taxon>Actinomycetota</taxon>
        <taxon>Actinomycetes</taxon>
        <taxon>Streptosporangiales</taxon>
        <taxon>Thermomonosporaceae</taxon>
        <taxon>Actinomadura</taxon>
    </lineage>
</organism>
<gene>
    <name evidence="2" type="ORF">MF672_018335</name>
</gene>
<dbReference type="RefSeq" id="WP_242383429.1">
    <property type="nucleotide sequence ID" value="NZ_JAKRKC020000001.1"/>
</dbReference>
<protein>
    <submittedName>
        <fullName evidence="2">Uncharacterized protein</fullName>
    </submittedName>
</protein>